<dbReference type="HOGENOM" id="CLU_047870_0_0_1"/>
<dbReference type="EMBL" id="GL377302">
    <property type="protein sequence ID" value="EFJ03567.1"/>
    <property type="molecule type" value="Genomic_DNA"/>
</dbReference>
<gene>
    <name evidence="2" type="ORF">SCHCODRAFT_64155</name>
</gene>
<feature type="domain" description="Nucleolar 27S pre-rRNA processing Urb2/Npa2 C-terminal" evidence="1">
    <location>
        <begin position="219"/>
        <end position="458"/>
    </location>
</feature>
<sequence length="459" mass="49977">MSVHKDVQEGLQLLFNKLQSLLQKHVTEAIKSVPESASIRVMAVWTSVISLGKWLEVNLPEQTMIFAQPLTRKVASLSSDSADWTLAASASLSLMWVELSCVSSEGKRERLDIAFASYVLYVSKSAESGVAELDHCISAAVKTLSPEDYGYVLELLIEALRGKQPGLPLTLPLLHAARVLLNNYPQNSLKHTQTFASECISIFNNYAAYISGGSDVIVEVLRFVASYCTDRPAALRQSDLPLIFALLSNYLRPIRPIRSQAPTTSTAVFHAITTITGALIRLRRDLLSATLPHLSLVLRQLLFALRRPRPQLGRRQLDALAKTFPSWIDPRNPLGAEEAAALARVLEALTTKTIPRTHKSGGAASAGDASAAKATSLAPVFSRHAAPVLAAYADAANDPLCITPAEVRKALQPGLFALCGMLNEHTRDAMMVASLDAAGKVTMKSLWREFERQRYVGKG</sequence>
<reference evidence="2 3" key="1">
    <citation type="journal article" date="2010" name="Nat. Biotechnol.">
        <title>Genome sequence of the model mushroom Schizophyllum commune.</title>
        <authorList>
            <person name="Ohm R.A."/>
            <person name="de Jong J.F."/>
            <person name="Lugones L.G."/>
            <person name="Aerts A."/>
            <person name="Kothe E."/>
            <person name="Stajich J.E."/>
            <person name="de Vries R.P."/>
            <person name="Record E."/>
            <person name="Levasseur A."/>
            <person name="Baker S.E."/>
            <person name="Bartholomew K.A."/>
            <person name="Coutinho P.M."/>
            <person name="Erdmann S."/>
            <person name="Fowler T.J."/>
            <person name="Gathman A.C."/>
            <person name="Lombard V."/>
            <person name="Henrissat B."/>
            <person name="Knabe N."/>
            <person name="Kuees U."/>
            <person name="Lilly W.W."/>
            <person name="Lindquist E."/>
            <person name="Lucas S."/>
            <person name="Magnuson J.K."/>
            <person name="Piumi F."/>
            <person name="Raudaskoski M."/>
            <person name="Salamov A."/>
            <person name="Schmutz J."/>
            <person name="Schwarze F.W.M.R."/>
            <person name="vanKuyk P.A."/>
            <person name="Horton J.S."/>
            <person name="Grigoriev I.V."/>
            <person name="Woesten H.A.B."/>
        </authorList>
    </citation>
    <scope>NUCLEOTIDE SEQUENCE [LARGE SCALE GENOMIC DNA]</scope>
    <source>
        <strain evidence="3">H4-8 / FGSC 9210</strain>
    </source>
</reference>
<dbReference type="eggNOG" id="ENOG502S5N7">
    <property type="taxonomic scope" value="Eukaryota"/>
</dbReference>
<dbReference type="InterPro" id="IPR018849">
    <property type="entry name" value="Urb2/Npa2_C"/>
</dbReference>
<accession>D8PN74</accession>
<evidence type="ECO:0000313" key="3">
    <source>
        <dbReference type="Proteomes" id="UP000007431"/>
    </source>
</evidence>
<dbReference type="RefSeq" id="XP_003038469.1">
    <property type="nucleotide sequence ID" value="XM_003038423.1"/>
</dbReference>
<organism evidence="3">
    <name type="scientific">Schizophyllum commune (strain H4-8 / FGSC 9210)</name>
    <name type="common">Split gill fungus</name>
    <dbReference type="NCBI Taxonomy" id="578458"/>
    <lineage>
        <taxon>Eukaryota</taxon>
        <taxon>Fungi</taxon>
        <taxon>Dikarya</taxon>
        <taxon>Basidiomycota</taxon>
        <taxon>Agaricomycotina</taxon>
        <taxon>Agaricomycetes</taxon>
        <taxon>Agaricomycetidae</taxon>
        <taxon>Agaricales</taxon>
        <taxon>Schizophyllaceae</taxon>
        <taxon>Schizophyllum</taxon>
    </lineage>
</organism>
<name>D8PN74_SCHCM</name>
<dbReference type="OMA" id="YYLVEHA"/>
<dbReference type="OrthoDB" id="160374at2759"/>
<evidence type="ECO:0000259" key="1">
    <source>
        <dbReference type="Pfam" id="PF10441"/>
    </source>
</evidence>
<dbReference type="AlphaFoldDB" id="D8PN74"/>
<dbReference type="VEuPathDB" id="FungiDB:SCHCODRAFT_064155"/>
<dbReference type="KEGG" id="scm:SCHCO_064155"/>
<dbReference type="STRING" id="578458.D8PN74"/>
<proteinExistence type="predicted"/>
<dbReference type="InParanoid" id="D8PN74"/>
<protein>
    <submittedName>
        <fullName evidence="2">Expressed protein</fullName>
    </submittedName>
</protein>
<dbReference type="Pfam" id="PF10441">
    <property type="entry name" value="Urb2"/>
    <property type="match status" value="1"/>
</dbReference>
<keyword evidence="3" id="KW-1185">Reference proteome</keyword>
<dbReference type="Proteomes" id="UP000007431">
    <property type="component" value="Unassembled WGS sequence"/>
</dbReference>
<dbReference type="GeneID" id="9597559"/>
<evidence type="ECO:0000313" key="2">
    <source>
        <dbReference type="EMBL" id="EFJ03567.1"/>
    </source>
</evidence>